<name>A0A4Y2MIH8_ARAVE</name>
<feature type="non-terminal residue" evidence="2">
    <location>
        <position position="1"/>
    </location>
</feature>
<reference evidence="2 3" key="1">
    <citation type="journal article" date="2019" name="Sci. Rep.">
        <title>Orb-weaving spider Araneus ventricosus genome elucidates the spidroin gene catalogue.</title>
        <authorList>
            <person name="Kono N."/>
            <person name="Nakamura H."/>
            <person name="Ohtoshi R."/>
            <person name="Moran D.A.P."/>
            <person name="Shinohara A."/>
            <person name="Yoshida Y."/>
            <person name="Fujiwara M."/>
            <person name="Mori M."/>
            <person name="Tomita M."/>
            <person name="Arakawa K."/>
        </authorList>
    </citation>
    <scope>NUCLEOTIDE SEQUENCE [LARGE SCALE GENOMIC DNA]</scope>
</reference>
<feature type="region of interest" description="Disordered" evidence="1">
    <location>
        <begin position="1"/>
        <end position="29"/>
    </location>
</feature>
<comment type="caution">
    <text evidence="2">The sequence shown here is derived from an EMBL/GenBank/DDBJ whole genome shotgun (WGS) entry which is preliminary data.</text>
</comment>
<dbReference type="EMBL" id="BGPR01123185">
    <property type="protein sequence ID" value="GBN26190.1"/>
    <property type="molecule type" value="Genomic_DNA"/>
</dbReference>
<sequence>CGGLVVRSRPGGQRVAGSRPDSTEDPPYMGPAARQIVRSGQTSSRWCGAAVWRGGASSGAVLVI</sequence>
<proteinExistence type="predicted"/>
<protein>
    <submittedName>
        <fullName evidence="2">Uncharacterized protein</fullName>
    </submittedName>
</protein>
<evidence type="ECO:0000256" key="1">
    <source>
        <dbReference type="SAM" id="MobiDB-lite"/>
    </source>
</evidence>
<dbReference type="Proteomes" id="UP000499080">
    <property type="component" value="Unassembled WGS sequence"/>
</dbReference>
<evidence type="ECO:0000313" key="2">
    <source>
        <dbReference type="EMBL" id="GBN26190.1"/>
    </source>
</evidence>
<gene>
    <name evidence="2" type="ORF">AVEN_36434_1</name>
</gene>
<accession>A0A4Y2MIH8</accession>
<evidence type="ECO:0000313" key="3">
    <source>
        <dbReference type="Proteomes" id="UP000499080"/>
    </source>
</evidence>
<dbReference type="AlphaFoldDB" id="A0A4Y2MIH8"/>
<keyword evidence="3" id="KW-1185">Reference proteome</keyword>
<organism evidence="2 3">
    <name type="scientific">Araneus ventricosus</name>
    <name type="common">Orbweaver spider</name>
    <name type="synonym">Epeira ventricosa</name>
    <dbReference type="NCBI Taxonomy" id="182803"/>
    <lineage>
        <taxon>Eukaryota</taxon>
        <taxon>Metazoa</taxon>
        <taxon>Ecdysozoa</taxon>
        <taxon>Arthropoda</taxon>
        <taxon>Chelicerata</taxon>
        <taxon>Arachnida</taxon>
        <taxon>Araneae</taxon>
        <taxon>Araneomorphae</taxon>
        <taxon>Entelegynae</taxon>
        <taxon>Araneoidea</taxon>
        <taxon>Araneidae</taxon>
        <taxon>Araneus</taxon>
    </lineage>
</organism>